<feature type="active site" description="Proton donor" evidence="13">
    <location>
        <position position="417"/>
    </location>
</feature>
<evidence type="ECO:0000256" key="6">
    <source>
        <dbReference type="ARBA" id="ARBA00022679"/>
    </source>
</evidence>
<dbReference type="PANTHER" id="PTHR43522:SF2">
    <property type="entry name" value="TRANSKETOLASE 1-RELATED"/>
    <property type="match status" value="1"/>
</dbReference>
<keyword evidence="7 16" id="KW-0479">Metal-binding</keyword>
<evidence type="ECO:0000256" key="8">
    <source>
        <dbReference type="ARBA" id="ARBA00022837"/>
    </source>
</evidence>
<dbReference type="FunFam" id="3.40.50.970:FF:000004">
    <property type="entry name" value="Transketolase"/>
    <property type="match status" value="1"/>
</dbReference>
<dbReference type="InterPro" id="IPR005475">
    <property type="entry name" value="Transketolase-like_Pyr-bd"/>
</dbReference>
<comment type="pathway">
    <text evidence="1">Carbohydrate degradation; pentose phosphate pathway.</text>
</comment>
<comment type="similarity">
    <text evidence="3">Belongs to the transketolase family.</text>
</comment>
<dbReference type="NCBIfam" id="TIGR00232">
    <property type="entry name" value="tktlase_bact"/>
    <property type="match status" value="1"/>
</dbReference>
<keyword evidence="20" id="KW-1185">Reference proteome</keyword>
<evidence type="ECO:0000256" key="13">
    <source>
        <dbReference type="PIRSR" id="PIRSR605478-1"/>
    </source>
</evidence>
<dbReference type="InterPro" id="IPR033247">
    <property type="entry name" value="Transketolase_fam"/>
</dbReference>
<sequence>MSEPEKAQLSSSQLRVQANVIRGLAIDAVEEAGHGHPGAAMGMADIAAVLYAKHLRFDGANPDWHDRDRVILSNGHASIFLYSLLYLTGVPGVELDDIKAFRKAGSKTPGHPEVGHTPGVEVTTGPLGQGLGMSVGMALAERRLRDEFGADVCSHRTWVFAGDGCLMEGVGQEAASLAGHLRLGHLNLLYDMNSITIDGSTDLSFSEDTAAKFKALGWHVVTACGHTHDEIDDALAAAIAETTRPSIILFRTTIGFGAPTKSGTSGVHGSKLGSDEAAAAKAALNLPAAKFEIPDDHLATWRAFGARNDAEHNAWRNRLAQLPKDTAASYDRRMSGQLPDDLGQLAQATKADWAQSKPKVATRKASQMALQVLTTHLPEMIGGSADLSGSNLTKTTAMSTVFSAEGSGRYVNYGVREFAMAAAMNGIAMHGGFVPYGGTFLVFSDYMRNAIRLSALMQARVIYIMTHDSIGLGEDGPTHQPVEHLASLRAIPGLHVFRPADAIETLEAYETALTLNAPSLFALSRQGTPALRTEATAENMVSRGGYLIRKPSGKRDLTILATGTEVAIALDAAEQLARESFEVAVVSLACWSLFDAQPKAYRDEILGDAPRMAVEAASSFGWTRYVESDDHVISVDRFGASASAETLYEEFGITAQAISDKCLRLLNNHRAQKSVQCQTGELA</sequence>
<dbReference type="InterPro" id="IPR005478">
    <property type="entry name" value="Transketolase_bac-like"/>
</dbReference>
<evidence type="ECO:0000256" key="3">
    <source>
        <dbReference type="ARBA" id="ARBA00007131"/>
    </source>
</evidence>
<dbReference type="FunFam" id="3.40.50.970:FF:000003">
    <property type="entry name" value="Transketolase"/>
    <property type="match status" value="1"/>
</dbReference>
<dbReference type="PROSITE" id="PS00802">
    <property type="entry name" value="TRANSKETOLASE_2"/>
    <property type="match status" value="1"/>
</dbReference>
<evidence type="ECO:0000256" key="17">
    <source>
        <dbReference type="PIRSR" id="PIRSR605478-5"/>
    </source>
</evidence>
<organism evidence="19 20">
    <name type="scientific">Primorskyibacter sedentarius</name>
    <dbReference type="NCBI Taxonomy" id="745311"/>
    <lineage>
        <taxon>Bacteria</taxon>
        <taxon>Pseudomonadati</taxon>
        <taxon>Pseudomonadota</taxon>
        <taxon>Alphaproteobacteria</taxon>
        <taxon>Rhodobacterales</taxon>
        <taxon>Roseobacteraceae</taxon>
        <taxon>Primorskyibacter</taxon>
    </lineage>
</organism>
<dbReference type="InterPro" id="IPR029061">
    <property type="entry name" value="THDP-binding"/>
</dbReference>
<keyword evidence="10 15" id="KW-0786">Thiamine pyrophosphate</keyword>
<evidence type="ECO:0000256" key="12">
    <source>
        <dbReference type="NCBIfam" id="TIGR00232"/>
    </source>
</evidence>
<feature type="binding site" evidence="14">
    <location>
        <position position="36"/>
    </location>
    <ligand>
        <name>substrate</name>
    </ligand>
</feature>
<comment type="subunit">
    <text evidence="4">Homodimer.</text>
</comment>
<gene>
    <name evidence="19" type="ORF">EDD52_12325</name>
</gene>
<feature type="binding site" evidence="14">
    <location>
        <position position="475"/>
    </location>
    <ligand>
        <name>substrate</name>
    </ligand>
</feature>
<feature type="binding site" evidence="14">
    <location>
        <position position="525"/>
    </location>
    <ligand>
        <name>substrate</name>
    </ligand>
</feature>
<evidence type="ECO:0000256" key="15">
    <source>
        <dbReference type="PIRSR" id="PIRSR605478-3"/>
    </source>
</evidence>
<accession>A0A4R3J116</accession>
<dbReference type="AlphaFoldDB" id="A0A4R3J116"/>
<dbReference type="RefSeq" id="WP_132248365.1">
    <property type="nucleotide sequence ID" value="NZ_SLZU01000023.1"/>
</dbReference>
<comment type="cofactor">
    <cofactor evidence="16">
        <name>Mg(2+)</name>
        <dbReference type="ChEBI" id="CHEBI:18420"/>
    </cofactor>
    <text evidence="16">Binds 1 Mg(2+) ion per subunit. Can also utilize other divalent metal cations, such as Ca(2+), Mn(2+) and Co(2+).</text>
</comment>
<dbReference type="Pfam" id="PF00456">
    <property type="entry name" value="Transketolase_N"/>
    <property type="match status" value="1"/>
</dbReference>
<dbReference type="GO" id="GO:0006098">
    <property type="term" value="P:pentose-phosphate shunt"/>
    <property type="evidence" value="ECO:0007669"/>
    <property type="project" value="TreeGrafter"/>
</dbReference>
<dbReference type="GO" id="GO:0005829">
    <property type="term" value="C:cytosol"/>
    <property type="evidence" value="ECO:0007669"/>
    <property type="project" value="TreeGrafter"/>
</dbReference>
<feature type="binding site" evidence="15">
    <location>
        <position position="76"/>
    </location>
    <ligand>
        <name>thiamine diphosphate</name>
        <dbReference type="ChEBI" id="CHEBI:58937"/>
    </ligand>
</feature>
<dbReference type="SUPFAM" id="SSF52922">
    <property type="entry name" value="TK C-terminal domain-like"/>
    <property type="match status" value="1"/>
</dbReference>
<feature type="binding site" evidence="15">
    <location>
        <position position="164"/>
    </location>
    <ligand>
        <name>thiamine diphosphate</name>
        <dbReference type="ChEBI" id="CHEBI:58937"/>
    </ligand>
</feature>
<feature type="site" description="Important for catalytic activity" evidence="17">
    <location>
        <position position="36"/>
    </location>
</feature>
<evidence type="ECO:0000256" key="5">
    <source>
        <dbReference type="ARBA" id="ARBA00013152"/>
    </source>
</evidence>
<dbReference type="Proteomes" id="UP000295696">
    <property type="component" value="Unassembled WGS sequence"/>
</dbReference>
<dbReference type="InterPro" id="IPR005474">
    <property type="entry name" value="Transketolase_N"/>
</dbReference>
<feature type="binding site" evidence="15">
    <location>
        <begin position="125"/>
        <end position="127"/>
    </location>
    <ligand>
        <name>thiamine diphosphate</name>
        <dbReference type="ChEBI" id="CHEBI:58937"/>
    </ligand>
</feature>
<dbReference type="GO" id="GO:0046872">
    <property type="term" value="F:metal ion binding"/>
    <property type="evidence" value="ECO:0007669"/>
    <property type="project" value="UniProtKB-KW"/>
</dbReference>
<feature type="binding site" evidence="14">
    <location>
        <position position="363"/>
    </location>
    <ligand>
        <name>substrate</name>
    </ligand>
</feature>
<dbReference type="OrthoDB" id="8732661at2"/>
<name>A0A4R3J116_9RHOB</name>
<dbReference type="SMART" id="SM00861">
    <property type="entry name" value="Transket_pyr"/>
    <property type="match status" value="1"/>
</dbReference>
<feature type="binding site" evidence="14">
    <location>
        <position position="268"/>
    </location>
    <ligand>
        <name>substrate</name>
    </ligand>
</feature>
<dbReference type="Pfam" id="PF22613">
    <property type="entry name" value="Transketolase_C_1"/>
    <property type="match status" value="1"/>
</dbReference>
<evidence type="ECO:0000313" key="19">
    <source>
        <dbReference type="EMBL" id="TCS58995.1"/>
    </source>
</evidence>
<feature type="binding site" evidence="14">
    <location>
        <position position="390"/>
    </location>
    <ligand>
        <name>substrate</name>
    </ligand>
</feature>
<keyword evidence="6" id="KW-0808">Transferase</keyword>
<proteinExistence type="inferred from homology"/>
<evidence type="ECO:0000256" key="4">
    <source>
        <dbReference type="ARBA" id="ARBA00011738"/>
    </source>
</evidence>
<evidence type="ECO:0000256" key="2">
    <source>
        <dbReference type="ARBA" id="ARBA00005215"/>
    </source>
</evidence>
<dbReference type="CDD" id="cd02012">
    <property type="entry name" value="TPP_TK"/>
    <property type="match status" value="1"/>
</dbReference>
<feature type="binding site" evidence="15">
    <location>
        <position position="193"/>
    </location>
    <ligand>
        <name>thiamine diphosphate</name>
        <dbReference type="ChEBI" id="CHEBI:58937"/>
    </ligand>
</feature>
<dbReference type="Gene3D" id="3.40.50.970">
    <property type="match status" value="2"/>
</dbReference>
<dbReference type="InterPro" id="IPR055152">
    <property type="entry name" value="Transketolase-like_C_2"/>
</dbReference>
<evidence type="ECO:0000256" key="14">
    <source>
        <dbReference type="PIRSR" id="PIRSR605478-2"/>
    </source>
</evidence>
<evidence type="ECO:0000256" key="11">
    <source>
        <dbReference type="ARBA" id="ARBA00049473"/>
    </source>
</evidence>
<keyword evidence="8" id="KW-0106">Calcium</keyword>
<feature type="domain" description="Transketolase-like pyrimidine-binding" evidence="18">
    <location>
        <begin position="360"/>
        <end position="530"/>
    </location>
</feature>
<dbReference type="CDD" id="cd07033">
    <property type="entry name" value="TPP_PYR_DXS_TK_like"/>
    <property type="match status" value="1"/>
</dbReference>
<feature type="site" description="Important for catalytic activity" evidence="17">
    <location>
        <position position="268"/>
    </location>
</feature>
<feature type="binding site" evidence="15">
    <location>
        <position position="443"/>
    </location>
    <ligand>
        <name>thiamine diphosphate</name>
        <dbReference type="ChEBI" id="CHEBI:58937"/>
    </ligand>
</feature>
<dbReference type="InterPro" id="IPR009014">
    <property type="entry name" value="Transketo_C/PFOR_II"/>
</dbReference>
<dbReference type="Pfam" id="PF02779">
    <property type="entry name" value="Transket_pyr"/>
    <property type="match status" value="1"/>
</dbReference>
<evidence type="ECO:0000313" key="20">
    <source>
        <dbReference type="Proteomes" id="UP000295696"/>
    </source>
</evidence>
<dbReference type="EC" id="2.2.1.1" evidence="5 12"/>
<comment type="catalytic activity">
    <reaction evidence="11">
        <text>D-sedoheptulose 7-phosphate + D-glyceraldehyde 3-phosphate = aldehydo-D-ribose 5-phosphate + D-xylulose 5-phosphate</text>
        <dbReference type="Rhea" id="RHEA:10508"/>
        <dbReference type="ChEBI" id="CHEBI:57483"/>
        <dbReference type="ChEBI" id="CHEBI:57737"/>
        <dbReference type="ChEBI" id="CHEBI:58273"/>
        <dbReference type="ChEBI" id="CHEBI:59776"/>
        <dbReference type="EC" id="2.2.1.1"/>
    </reaction>
</comment>
<comment type="caution">
    <text evidence="19">The sequence shown here is derived from an EMBL/GenBank/DDBJ whole genome shotgun (WGS) entry which is preliminary data.</text>
</comment>
<feature type="binding site" evidence="16">
    <location>
        <position position="163"/>
    </location>
    <ligand>
        <name>Mg(2+)</name>
        <dbReference type="ChEBI" id="CHEBI:18420"/>
    </ligand>
</feature>
<dbReference type="EMBL" id="SLZU01000023">
    <property type="protein sequence ID" value="TCS58995.1"/>
    <property type="molecule type" value="Genomic_DNA"/>
</dbReference>
<evidence type="ECO:0000256" key="10">
    <source>
        <dbReference type="ARBA" id="ARBA00023052"/>
    </source>
</evidence>
<dbReference type="GO" id="GO:0004802">
    <property type="term" value="F:transketolase activity"/>
    <property type="evidence" value="ECO:0007669"/>
    <property type="project" value="UniProtKB-UniRule"/>
</dbReference>
<feature type="binding site" evidence="15">
    <location>
        <position position="268"/>
    </location>
    <ligand>
        <name>thiamine diphosphate</name>
        <dbReference type="ChEBI" id="CHEBI:58937"/>
    </ligand>
</feature>
<feature type="binding site" evidence="16">
    <location>
        <position position="193"/>
    </location>
    <ligand>
        <name>Mg(2+)</name>
        <dbReference type="ChEBI" id="CHEBI:18420"/>
    </ligand>
</feature>
<keyword evidence="9 16" id="KW-0460">Magnesium</keyword>
<dbReference type="PANTHER" id="PTHR43522">
    <property type="entry name" value="TRANSKETOLASE"/>
    <property type="match status" value="1"/>
</dbReference>
<evidence type="ECO:0000256" key="7">
    <source>
        <dbReference type="ARBA" id="ARBA00022723"/>
    </source>
</evidence>
<comment type="cofactor">
    <cofactor evidence="15">
        <name>thiamine diphosphate</name>
        <dbReference type="ChEBI" id="CHEBI:58937"/>
    </cofactor>
    <text evidence="15">Binds 1 thiamine pyrophosphate per subunit. During the reaction, the substrate forms a covalent intermediate with the cofactor.</text>
</comment>
<evidence type="ECO:0000256" key="1">
    <source>
        <dbReference type="ARBA" id="ARBA00004959"/>
    </source>
</evidence>
<dbReference type="Gene3D" id="3.40.50.920">
    <property type="match status" value="1"/>
</dbReference>
<feature type="binding site" evidence="16">
    <location>
        <position position="195"/>
    </location>
    <ligand>
        <name>Mg(2+)</name>
        <dbReference type="ChEBI" id="CHEBI:18420"/>
    </ligand>
</feature>
<dbReference type="SUPFAM" id="SSF52518">
    <property type="entry name" value="Thiamin diphosphate-binding fold (THDP-binding)"/>
    <property type="match status" value="2"/>
</dbReference>
<comment type="pathway">
    <text evidence="2">Carbohydrate biosynthesis; Calvin cycle.</text>
</comment>
<dbReference type="InterPro" id="IPR020826">
    <property type="entry name" value="Transketolase_BS"/>
</dbReference>
<reference evidence="19 20" key="1">
    <citation type="submission" date="2019-03" db="EMBL/GenBank/DDBJ databases">
        <title>Genomic Encyclopedia of Type Strains, Phase IV (KMG-IV): sequencing the most valuable type-strain genomes for metagenomic binning, comparative biology and taxonomic classification.</title>
        <authorList>
            <person name="Goeker M."/>
        </authorList>
    </citation>
    <scope>NUCLEOTIDE SEQUENCE [LARGE SCALE GENOMIC DNA]</scope>
    <source>
        <strain evidence="19 20">DSM 104836</strain>
    </source>
</reference>
<feature type="binding site" evidence="14">
    <location>
        <position position="479"/>
    </location>
    <ligand>
        <name>substrate</name>
    </ligand>
</feature>
<feature type="binding site" evidence="14">
    <location>
        <position position="467"/>
    </location>
    <ligand>
        <name>substrate</name>
    </ligand>
</feature>
<evidence type="ECO:0000256" key="9">
    <source>
        <dbReference type="ARBA" id="ARBA00022842"/>
    </source>
</evidence>
<protein>
    <recommendedName>
        <fullName evidence="5 12">Transketolase</fullName>
        <ecNumber evidence="5 12">2.2.1.1</ecNumber>
    </recommendedName>
</protein>
<evidence type="ECO:0000256" key="16">
    <source>
        <dbReference type="PIRSR" id="PIRSR605478-4"/>
    </source>
</evidence>
<evidence type="ECO:0000259" key="18">
    <source>
        <dbReference type="SMART" id="SM00861"/>
    </source>
</evidence>